<name>A0A9X7VWD7_9BACL</name>
<evidence type="ECO:0000313" key="3">
    <source>
        <dbReference type="Proteomes" id="UP000663505"/>
    </source>
</evidence>
<dbReference type="InterPro" id="IPR005149">
    <property type="entry name" value="Tscrpt_reg_PadR_N"/>
</dbReference>
<feature type="domain" description="Transcription regulator PadR N-terminal" evidence="1">
    <location>
        <begin position="8"/>
        <end position="79"/>
    </location>
</feature>
<reference evidence="2 3" key="1">
    <citation type="submission" date="2021-02" db="EMBL/GenBank/DDBJ databases">
        <title>Alicyclobacillus curvatus sp. nov. and Alicyclobacillus mengziensis sp. nov., two acidophilic bacteria isolated from acid mine drainage.</title>
        <authorList>
            <person name="Huang Y."/>
        </authorList>
    </citation>
    <scope>NUCLEOTIDE SEQUENCE [LARGE SCALE GENOMIC DNA]</scope>
    <source>
        <strain evidence="2 3">S30H14</strain>
    </source>
</reference>
<gene>
    <name evidence="2" type="ORF">JZ786_17535</name>
</gene>
<proteinExistence type="predicted"/>
<dbReference type="Gene3D" id="1.10.10.10">
    <property type="entry name" value="Winged helix-like DNA-binding domain superfamily/Winged helix DNA-binding domain"/>
    <property type="match status" value="1"/>
</dbReference>
<dbReference type="RefSeq" id="WP_206655655.1">
    <property type="nucleotide sequence ID" value="NZ_CP071182.1"/>
</dbReference>
<dbReference type="KEGG" id="afx:JZ786_17535"/>
<dbReference type="Pfam" id="PF03551">
    <property type="entry name" value="PadR"/>
    <property type="match status" value="1"/>
</dbReference>
<evidence type="ECO:0000259" key="1">
    <source>
        <dbReference type="Pfam" id="PF03551"/>
    </source>
</evidence>
<dbReference type="InterPro" id="IPR036390">
    <property type="entry name" value="WH_DNA-bd_sf"/>
</dbReference>
<sequence>MDERALLLLGILMSQSQHGYQINEFIEKNLGRVTDMKKSTAYATLDRLAEAGFVDTHADQEGNRPVRKVYAITPKGTAHFLDLLRANLSKADEMNFGSDIGMMFLDHLPYGESLVLLEERLKQLRDQIELFESAPQHGFGFGVDFAMEHHLVHLRADYSWLCSVIERLRMNTNPDKHVK</sequence>
<dbReference type="PANTHER" id="PTHR33169">
    <property type="entry name" value="PADR-FAMILY TRANSCRIPTIONAL REGULATOR"/>
    <property type="match status" value="1"/>
</dbReference>
<dbReference type="Proteomes" id="UP000663505">
    <property type="component" value="Chromosome"/>
</dbReference>
<accession>A0A9X7VWD7</accession>
<protein>
    <submittedName>
        <fullName evidence="2">PadR family transcriptional regulator</fullName>
    </submittedName>
</protein>
<dbReference type="SUPFAM" id="SSF46785">
    <property type="entry name" value="Winged helix' DNA-binding domain"/>
    <property type="match status" value="1"/>
</dbReference>
<dbReference type="AlphaFoldDB" id="A0A9X7VWD7"/>
<dbReference type="InterPro" id="IPR052509">
    <property type="entry name" value="Metal_resp_DNA-bind_regulator"/>
</dbReference>
<evidence type="ECO:0000313" key="2">
    <source>
        <dbReference type="EMBL" id="QSO46286.1"/>
    </source>
</evidence>
<dbReference type="InterPro" id="IPR036388">
    <property type="entry name" value="WH-like_DNA-bd_sf"/>
</dbReference>
<dbReference type="PANTHER" id="PTHR33169:SF27">
    <property type="entry name" value="TRANSCRIPTIONAL REGULATOR PADR FAMILY PROTEIN"/>
    <property type="match status" value="1"/>
</dbReference>
<organism evidence="2 3">
    <name type="scientific">Alicyclobacillus mengziensis</name>
    <dbReference type="NCBI Taxonomy" id="2931921"/>
    <lineage>
        <taxon>Bacteria</taxon>
        <taxon>Bacillati</taxon>
        <taxon>Bacillota</taxon>
        <taxon>Bacilli</taxon>
        <taxon>Bacillales</taxon>
        <taxon>Alicyclobacillaceae</taxon>
        <taxon>Alicyclobacillus</taxon>
    </lineage>
</organism>
<dbReference type="EMBL" id="CP071182">
    <property type="protein sequence ID" value="QSO46286.1"/>
    <property type="molecule type" value="Genomic_DNA"/>
</dbReference>
<keyword evidence="3" id="KW-1185">Reference proteome</keyword>